<proteinExistence type="inferred from homology"/>
<dbReference type="InterPro" id="IPR011162">
    <property type="entry name" value="MHC_I/II-like_Ag-recog"/>
</dbReference>
<dbReference type="InParanoid" id="A0A671TJV5"/>
<dbReference type="InterPro" id="IPR011161">
    <property type="entry name" value="MHC_I-like_Ag-recog"/>
</dbReference>
<keyword evidence="1" id="KW-0325">Glycoprotein</keyword>
<evidence type="ECO:0000313" key="5">
    <source>
        <dbReference type="Proteomes" id="UP000472265"/>
    </source>
</evidence>
<dbReference type="AlphaFoldDB" id="A0A671TJV5"/>
<comment type="similarity">
    <text evidence="2">Belongs to the MHC class I family.</text>
</comment>
<dbReference type="GO" id="GO:0009897">
    <property type="term" value="C:external side of plasma membrane"/>
    <property type="evidence" value="ECO:0007669"/>
    <property type="project" value="TreeGrafter"/>
</dbReference>
<dbReference type="Gene3D" id="3.30.500.10">
    <property type="entry name" value="MHC class I-like antigen recognition-like"/>
    <property type="match status" value="1"/>
</dbReference>
<reference evidence="4" key="1">
    <citation type="submission" date="2021-04" db="EMBL/GenBank/DDBJ databases">
        <authorList>
            <consortium name="Wellcome Sanger Institute Data Sharing"/>
        </authorList>
    </citation>
    <scope>NUCLEOTIDE SEQUENCE [LARGE SCALE GENOMIC DNA]</scope>
</reference>
<dbReference type="Ensembl" id="ENSSAUT00010001651.1">
    <property type="protein sequence ID" value="ENSSAUP00010001591.1"/>
    <property type="gene ID" value="ENSSAUG00010000778.1"/>
</dbReference>
<evidence type="ECO:0000256" key="1">
    <source>
        <dbReference type="ARBA" id="ARBA00023180"/>
    </source>
</evidence>
<dbReference type="PRINTS" id="PR01638">
    <property type="entry name" value="MHCCLASSI"/>
</dbReference>
<dbReference type="InterPro" id="IPR001039">
    <property type="entry name" value="MHC_I_a_a1/a2"/>
</dbReference>
<protein>
    <recommendedName>
        <fullName evidence="3">MHC class I-like antigen recognition-like domain-containing protein</fullName>
    </recommendedName>
</protein>
<dbReference type="Pfam" id="PF00129">
    <property type="entry name" value="MHC_I"/>
    <property type="match status" value="1"/>
</dbReference>
<accession>A0A671TJV5</accession>
<dbReference type="GO" id="GO:0006955">
    <property type="term" value="P:immune response"/>
    <property type="evidence" value="ECO:0007669"/>
    <property type="project" value="TreeGrafter"/>
</dbReference>
<feature type="domain" description="MHC class I-like antigen recognition-like" evidence="3">
    <location>
        <begin position="45"/>
        <end position="159"/>
    </location>
</feature>
<dbReference type="PANTHER" id="PTHR16675:SF237">
    <property type="entry name" value="MHC CLASS I ANTIGEN TRANSCRIPT VARIANT 1-RELATED"/>
    <property type="match status" value="1"/>
</dbReference>
<reference evidence="4" key="2">
    <citation type="submission" date="2025-08" db="UniProtKB">
        <authorList>
            <consortium name="Ensembl"/>
        </authorList>
    </citation>
    <scope>IDENTIFICATION</scope>
</reference>
<reference evidence="4" key="3">
    <citation type="submission" date="2025-09" db="UniProtKB">
        <authorList>
            <consortium name="Ensembl"/>
        </authorList>
    </citation>
    <scope>IDENTIFICATION</scope>
</reference>
<name>A0A671TJV5_SPAAU</name>
<dbReference type="InterPro" id="IPR050208">
    <property type="entry name" value="MHC_class-I_related"/>
</dbReference>
<organism evidence="4 5">
    <name type="scientific">Sparus aurata</name>
    <name type="common">Gilthead sea bream</name>
    <dbReference type="NCBI Taxonomy" id="8175"/>
    <lineage>
        <taxon>Eukaryota</taxon>
        <taxon>Metazoa</taxon>
        <taxon>Chordata</taxon>
        <taxon>Craniata</taxon>
        <taxon>Vertebrata</taxon>
        <taxon>Euteleostomi</taxon>
        <taxon>Actinopterygii</taxon>
        <taxon>Neopterygii</taxon>
        <taxon>Teleostei</taxon>
        <taxon>Neoteleostei</taxon>
        <taxon>Acanthomorphata</taxon>
        <taxon>Eupercaria</taxon>
        <taxon>Spariformes</taxon>
        <taxon>Sparidae</taxon>
        <taxon>Sparus</taxon>
    </lineage>
</organism>
<dbReference type="GO" id="GO:0005615">
    <property type="term" value="C:extracellular space"/>
    <property type="evidence" value="ECO:0007669"/>
    <property type="project" value="TreeGrafter"/>
</dbReference>
<evidence type="ECO:0000256" key="2">
    <source>
        <dbReference type="RuleBase" id="RU004439"/>
    </source>
</evidence>
<dbReference type="InterPro" id="IPR037055">
    <property type="entry name" value="MHC_I-like_Ag-recog_sf"/>
</dbReference>
<evidence type="ECO:0000313" key="4">
    <source>
        <dbReference type="Ensembl" id="ENSSAUP00010001591.1"/>
    </source>
</evidence>
<dbReference type="GeneTree" id="ENSGT00940000179034"/>
<sequence length="165" mass="18898">MFPGLAKHLQKQTASIQYEHTLIITTQKYDELSMSQLKQSDQVETKVKLNSEEIFKWTQCFICESVSVSGVHVLQETGGCEWDDETDEVKGFAQFGYDGEDFMVLDLNTFTWNALRPEVVPAKPILEADPFLRGHSNRTLTNFCPDCLKTYVEDLKNILRKGRIT</sequence>
<dbReference type="SUPFAM" id="SSF54452">
    <property type="entry name" value="MHC antigen-recognition domain"/>
    <property type="match status" value="1"/>
</dbReference>
<dbReference type="PANTHER" id="PTHR16675">
    <property type="entry name" value="MHC CLASS I-RELATED"/>
    <property type="match status" value="1"/>
</dbReference>
<dbReference type="Proteomes" id="UP000472265">
    <property type="component" value="Chromosome 3"/>
</dbReference>
<evidence type="ECO:0000259" key="3">
    <source>
        <dbReference type="Pfam" id="PF00129"/>
    </source>
</evidence>
<keyword evidence="5" id="KW-1185">Reference proteome</keyword>